<name>A0A3Q8WUG2_9ACTO</name>
<keyword evidence="3" id="KW-1185">Reference proteome</keyword>
<dbReference type="KEGG" id="fsl:EJO69_10045"/>
<dbReference type="EMBL" id="CP034438">
    <property type="protein sequence ID" value="AZN30601.1"/>
    <property type="molecule type" value="Genomic_DNA"/>
</dbReference>
<gene>
    <name evidence="2" type="ORF">EJO69_10045</name>
</gene>
<dbReference type="OrthoDB" id="9792898at2"/>
<evidence type="ECO:0000313" key="3">
    <source>
        <dbReference type="Proteomes" id="UP000270021"/>
    </source>
</evidence>
<proteinExistence type="predicted"/>
<protein>
    <submittedName>
        <fullName evidence="2">Zinc ribbon domain-containing protein</fullName>
    </submittedName>
</protein>
<evidence type="ECO:0000313" key="2">
    <source>
        <dbReference type="EMBL" id="AZN30601.1"/>
    </source>
</evidence>
<accession>A0A3Q8WUG2</accession>
<dbReference type="AlphaFoldDB" id="A0A3Q8WUG2"/>
<dbReference type="Proteomes" id="UP000270021">
    <property type="component" value="Chromosome"/>
</dbReference>
<sequence length="134" mass="14570">MIRYDLKCTGGHRFEAVLPSMFSDNPECECGAATARIPARVAIGGAASPGPSRDDMPTTWRGTRNGDKELIRSWHTKMVEREKLEEKYPELAGDRRPVLAHEGAFASEPVRAGDAIAAQLAQETFGTTSPTDNP</sequence>
<reference evidence="2 3" key="1">
    <citation type="submission" date="2018-12" db="EMBL/GenBank/DDBJ databases">
        <title>Complete genome sequence of Flaviflexus salsibiostraticola KCTC 33148.</title>
        <authorList>
            <person name="Bae J.-W."/>
        </authorList>
    </citation>
    <scope>NUCLEOTIDE SEQUENCE [LARGE SCALE GENOMIC DNA]</scope>
    <source>
        <strain evidence="2 3">KCTC 33148</strain>
    </source>
</reference>
<dbReference type="RefSeq" id="WP_126041490.1">
    <property type="nucleotide sequence ID" value="NZ_CP034438.1"/>
</dbReference>
<organism evidence="2 3">
    <name type="scientific">Flaviflexus salsibiostraticola</name>
    <dbReference type="NCBI Taxonomy" id="1282737"/>
    <lineage>
        <taxon>Bacteria</taxon>
        <taxon>Bacillati</taxon>
        <taxon>Actinomycetota</taxon>
        <taxon>Actinomycetes</taxon>
        <taxon>Actinomycetales</taxon>
        <taxon>Actinomycetaceae</taxon>
        <taxon>Flaviflexus</taxon>
    </lineage>
</organism>
<feature type="region of interest" description="Disordered" evidence="1">
    <location>
        <begin position="43"/>
        <end position="66"/>
    </location>
</feature>
<evidence type="ECO:0000256" key="1">
    <source>
        <dbReference type="SAM" id="MobiDB-lite"/>
    </source>
</evidence>